<sequence>MTMTENNGIQNAGERMSGPITAAEIETARFCITYGMSAGASQMRVSLSKSILDSFTVLNGRLDKVMHSADRSLFLYIFADGKYGTFSTNDFSETRLKEFISKALDTVKMLAPDQCRRLPAKERKTTEAVTGQELHLFDPGYLSLTPEAKLQKAMNSSIFKSLEPDSRYTVISEECEYSDSVDDNCVLDSEGFMGRHTETSFAICSEMTVQDASGRKTSGYWWDSSPFCNTLAIDGCSMTALSKAIEKIGPKRHRGGTFRMVVDRSVSSRLVSPLLSALNGAAIQQKNSFLDGSLGKNIFSERLTITDLATTSGKPGARLFDTEGTATSDRPVIKNGVVSMYFINTYIAEKTGLSPTIEGISRPVVAPFFPGSMSEGDADSCLSEEFEINLPRILKLCGSGIYVTGFNGGNCNPTTGDFSYGVEGFAFRDGKITHPIREMVVTGNMITLWNGILAAGTDARPCTRWQIPTLAFNAADFSA</sequence>
<dbReference type="InterPro" id="IPR002510">
    <property type="entry name" value="Metalloprtase-TldD/E_N"/>
</dbReference>
<evidence type="ECO:0000259" key="3">
    <source>
        <dbReference type="Pfam" id="PF19289"/>
    </source>
</evidence>
<dbReference type="Gene3D" id="3.30.2290.10">
    <property type="entry name" value="PmbA/TldD superfamily"/>
    <property type="match status" value="1"/>
</dbReference>
<dbReference type="InterPro" id="IPR045569">
    <property type="entry name" value="Metalloprtase-TldD/E_C"/>
</dbReference>
<dbReference type="EMBL" id="JADILV010000031">
    <property type="protein sequence ID" value="MBO8483355.1"/>
    <property type="molecule type" value="Genomic_DNA"/>
</dbReference>
<dbReference type="PANTHER" id="PTHR43421:SF1">
    <property type="entry name" value="METALLOPROTEASE PMBA"/>
    <property type="match status" value="1"/>
</dbReference>
<dbReference type="GO" id="GO:0008237">
    <property type="term" value="F:metallopeptidase activity"/>
    <property type="evidence" value="ECO:0007669"/>
    <property type="project" value="InterPro"/>
</dbReference>
<dbReference type="InterPro" id="IPR047657">
    <property type="entry name" value="PmbA"/>
</dbReference>
<dbReference type="Pfam" id="PF19289">
    <property type="entry name" value="PmbA_TldD_3rd"/>
    <property type="match status" value="1"/>
</dbReference>
<proteinExistence type="inferred from homology"/>
<protein>
    <submittedName>
        <fullName evidence="4">TldD/PmbA family protein</fullName>
    </submittedName>
</protein>
<reference evidence="4" key="1">
    <citation type="submission" date="2020-10" db="EMBL/GenBank/DDBJ databases">
        <authorList>
            <person name="Gilroy R."/>
        </authorList>
    </citation>
    <scope>NUCLEOTIDE SEQUENCE</scope>
    <source>
        <strain evidence="4">G3-8215</strain>
    </source>
</reference>
<dbReference type="AlphaFoldDB" id="A0A940II38"/>
<reference evidence="4" key="2">
    <citation type="journal article" date="2021" name="PeerJ">
        <title>Extensive microbial diversity within the chicken gut microbiome revealed by metagenomics and culture.</title>
        <authorList>
            <person name="Gilroy R."/>
            <person name="Ravi A."/>
            <person name="Getino M."/>
            <person name="Pursley I."/>
            <person name="Horton D.L."/>
            <person name="Alikhan N.F."/>
            <person name="Baker D."/>
            <person name="Gharbi K."/>
            <person name="Hall N."/>
            <person name="Watson M."/>
            <person name="Adriaenssens E.M."/>
            <person name="Foster-Nyarko E."/>
            <person name="Jarju S."/>
            <person name="Secka A."/>
            <person name="Antonio M."/>
            <person name="Oren A."/>
            <person name="Chaudhuri R.R."/>
            <person name="La Ragione R."/>
            <person name="Hildebrand F."/>
            <person name="Pallen M.J."/>
        </authorList>
    </citation>
    <scope>NUCLEOTIDE SEQUENCE</scope>
    <source>
        <strain evidence="4">G3-8215</strain>
    </source>
</reference>
<evidence type="ECO:0000256" key="1">
    <source>
        <dbReference type="ARBA" id="ARBA00005836"/>
    </source>
</evidence>
<dbReference type="GO" id="GO:0006508">
    <property type="term" value="P:proteolysis"/>
    <property type="evidence" value="ECO:0007669"/>
    <property type="project" value="InterPro"/>
</dbReference>
<dbReference type="Pfam" id="PF01523">
    <property type="entry name" value="PmbA_TldD_1st"/>
    <property type="match status" value="1"/>
</dbReference>
<gene>
    <name evidence="4" type="ORF">IAB75_04500</name>
</gene>
<evidence type="ECO:0000313" key="5">
    <source>
        <dbReference type="Proteomes" id="UP000725002"/>
    </source>
</evidence>
<dbReference type="InterPro" id="IPR035068">
    <property type="entry name" value="TldD/PmbA_N"/>
</dbReference>
<dbReference type="InterPro" id="IPR036059">
    <property type="entry name" value="TldD/PmbA_sf"/>
</dbReference>
<feature type="domain" description="Metalloprotease TldD/E N-terminal" evidence="2">
    <location>
        <begin position="46"/>
        <end position="104"/>
    </location>
</feature>
<comment type="caution">
    <text evidence="4">The sequence shown here is derived from an EMBL/GenBank/DDBJ whole genome shotgun (WGS) entry which is preliminary data.</text>
</comment>
<name>A0A940II38_9BACT</name>
<accession>A0A940II38</accession>
<comment type="similarity">
    <text evidence="1">Belongs to the peptidase U62 family.</text>
</comment>
<dbReference type="PANTHER" id="PTHR43421">
    <property type="entry name" value="METALLOPROTEASE PMBA"/>
    <property type="match status" value="1"/>
</dbReference>
<organism evidence="4 5">
    <name type="scientific">Candidatus Cryptobacteroides avicola</name>
    <dbReference type="NCBI Taxonomy" id="2840757"/>
    <lineage>
        <taxon>Bacteria</taxon>
        <taxon>Pseudomonadati</taxon>
        <taxon>Bacteroidota</taxon>
        <taxon>Bacteroidia</taxon>
        <taxon>Bacteroidales</taxon>
        <taxon>Candidatus Cryptobacteroides</taxon>
    </lineage>
</organism>
<dbReference type="GO" id="GO:0005829">
    <property type="term" value="C:cytosol"/>
    <property type="evidence" value="ECO:0007669"/>
    <property type="project" value="TreeGrafter"/>
</dbReference>
<feature type="domain" description="Metalloprotease TldD/E C-terminal" evidence="3">
    <location>
        <begin position="256"/>
        <end position="476"/>
    </location>
</feature>
<dbReference type="SUPFAM" id="SSF111283">
    <property type="entry name" value="Putative modulator of DNA gyrase, PmbA/TldD"/>
    <property type="match status" value="1"/>
</dbReference>
<evidence type="ECO:0000313" key="4">
    <source>
        <dbReference type="EMBL" id="MBO8483355.1"/>
    </source>
</evidence>
<evidence type="ECO:0000259" key="2">
    <source>
        <dbReference type="Pfam" id="PF01523"/>
    </source>
</evidence>
<dbReference type="Proteomes" id="UP000725002">
    <property type="component" value="Unassembled WGS sequence"/>
</dbReference>